<gene>
    <name evidence="2" type="ORF">L207DRAFT_638536</name>
</gene>
<feature type="compositionally biased region" description="Acidic residues" evidence="1">
    <location>
        <begin position="239"/>
        <end position="254"/>
    </location>
</feature>
<name>A0A2J6R983_HYAVF</name>
<evidence type="ECO:0000313" key="2">
    <source>
        <dbReference type="EMBL" id="PMD35088.1"/>
    </source>
</evidence>
<dbReference type="OrthoDB" id="409136at2759"/>
<feature type="region of interest" description="Disordered" evidence="1">
    <location>
        <begin position="239"/>
        <end position="293"/>
    </location>
</feature>
<dbReference type="SUPFAM" id="SSF50494">
    <property type="entry name" value="Trypsin-like serine proteases"/>
    <property type="match status" value="1"/>
</dbReference>
<evidence type="ECO:0000313" key="3">
    <source>
        <dbReference type="Proteomes" id="UP000235786"/>
    </source>
</evidence>
<keyword evidence="3" id="KW-1185">Reference proteome</keyword>
<evidence type="ECO:0000256" key="1">
    <source>
        <dbReference type="SAM" id="MobiDB-lite"/>
    </source>
</evidence>
<dbReference type="STRING" id="1149755.A0A2J6R983"/>
<protein>
    <submittedName>
        <fullName evidence="2">Uncharacterized protein</fullName>
    </submittedName>
</protein>
<sequence>MSQALQSSSLLDEAPSLKATQIITLAPNISPFQDSIGPELPELESLCLKRQRRWAAVGTAKKMWTESLKGVVDSAIDEHHQAIFRGFSVRPAISRTCWMIGYQPENAHPTAVIGCSKAKVLNRLAMFIHKSGIFMQAKFKMMTFCSSIDILYGNILISREGPLDSSGNRYSLCGAEVTCPELDRVATLGGVITLGGTTYGLTVAHVCAGGMTREEPQDICEAGVVCFYDEETVLEEEIDEELPGDIDTEMDDGSSEGVLEGRSDGEYFTGNEEEGNVPFSDAPASNQNNGESSRHYRSNIVAISSDYPLECLPNADFDDDDWALLHLDHADDLPNILSVPVDGGEMRNLFVHSYQATLQEDAGKRFWIATRRGTISARSLYKATSIKFPKSEGFVSMWSVQVSQSLEYGDSGSWVVEAESGILYGMLLATSNAMGEGYIIPIHKVFQKIRQFKPFHNFPWPDDLQYPQIENRHDLSYSHLGHWQLPQIHSS</sequence>
<reference evidence="2 3" key="1">
    <citation type="submission" date="2016-04" db="EMBL/GenBank/DDBJ databases">
        <title>A degradative enzymes factory behind the ericoid mycorrhizal symbiosis.</title>
        <authorList>
            <consortium name="DOE Joint Genome Institute"/>
            <person name="Martino E."/>
            <person name="Morin E."/>
            <person name="Grelet G."/>
            <person name="Kuo A."/>
            <person name="Kohler A."/>
            <person name="Daghino S."/>
            <person name="Barry K."/>
            <person name="Choi C."/>
            <person name="Cichocki N."/>
            <person name="Clum A."/>
            <person name="Copeland A."/>
            <person name="Hainaut M."/>
            <person name="Haridas S."/>
            <person name="Labutti K."/>
            <person name="Lindquist E."/>
            <person name="Lipzen A."/>
            <person name="Khouja H.-R."/>
            <person name="Murat C."/>
            <person name="Ohm R."/>
            <person name="Olson A."/>
            <person name="Spatafora J."/>
            <person name="Veneault-Fourrey C."/>
            <person name="Henrissat B."/>
            <person name="Grigoriev I."/>
            <person name="Martin F."/>
            <person name="Perotto S."/>
        </authorList>
    </citation>
    <scope>NUCLEOTIDE SEQUENCE [LARGE SCALE GENOMIC DNA]</scope>
    <source>
        <strain evidence="2 3">F</strain>
    </source>
</reference>
<dbReference type="InterPro" id="IPR009003">
    <property type="entry name" value="Peptidase_S1_PA"/>
</dbReference>
<dbReference type="Proteomes" id="UP000235786">
    <property type="component" value="Unassembled WGS sequence"/>
</dbReference>
<proteinExistence type="predicted"/>
<dbReference type="AlphaFoldDB" id="A0A2J6R983"/>
<accession>A0A2J6R983</accession>
<dbReference type="EMBL" id="KZ613953">
    <property type="protein sequence ID" value="PMD35088.1"/>
    <property type="molecule type" value="Genomic_DNA"/>
</dbReference>
<organism evidence="2 3">
    <name type="scientific">Hyaloscypha variabilis (strain UAMH 11265 / GT02V1 / F)</name>
    <name type="common">Meliniomyces variabilis</name>
    <dbReference type="NCBI Taxonomy" id="1149755"/>
    <lineage>
        <taxon>Eukaryota</taxon>
        <taxon>Fungi</taxon>
        <taxon>Dikarya</taxon>
        <taxon>Ascomycota</taxon>
        <taxon>Pezizomycotina</taxon>
        <taxon>Leotiomycetes</taxon>
        <taxon>Helotiales</taxon>
        <taxon>Hyaloscyphaceae</taxon>
        <taxon>Hyaloscypha</taxon>
        <taxon>Hyaloscypha variabilis</taxon>
    </lineage>
</organism>